<sequence>MILSSFFNVSLQRRGLLATRLAPCLLPRASAQTIRYEQTNRCEVVPEKVFVSWLFWQFCIAIKIESITTKQ</sequence>
<evidence type="ECO:0000313" key="2">
    <source>
        <dbReference type="Proteomes" id="UP000295382"/>
    </source>
</evidence>
<keyword evidence="2" id="KW-1185">Reference proteome</keyword>
<reference evidence="1 2" key="1">
    <citation type="submission" date="2019-03" db="EMBL/GenBank/DDBJ databases">
        <title>Genomic Encyclopedia of Type Strains, Phase IV (KMG-IV): sequencing the most valuable type-strain genomes for metagenomic binning, comparative biology and taxonomic classification.</title>
        <authorList>
            <person name="Goeker M."/>
        </authorList>
    </citation>
    <scope>NUCLEOTIDE SEQUENCE [LARGE SCALE GENOMIC DNA]</scope>
    <source>
        <strain evidence="1 2">DSM 7445</strain>
    </source>
</reference>
<comment type="caution">
    <text evidence="1">The sequence shown here is derived from an EMBL/GenBank/DDBJ whole genome shotgun (WGS) entry which is preliminary data.</text>
</comment>
<name>A0A4R3HTN2_PAULE</name>
<organism evidence="1 2">
    <name type="scientific">Paucimonas lemoignei</name>
    <name type="common">Pseudomonas lemoignei</name>
    <dbReference type="NCBI Taxonomy" id="29443"/>
    <lineage>
        <taxon>Bacteria</taxon>
        <taxon>Pseudomonadati</taxon>
        <taxon>Pseudomonadota</taxon>
        <taxon>Betaproteobacteria</taxon>
        <taxon>Burkholderiales</taxon>
        <taxon>Burkholderiaceae</taxon>
        <taxon>Paucimonas</taxon>
    </lineage>
</organism>
<dbReference type="AlphaFoldDB" id="A0A4R3HTN2"/>
<proteinExistence type="predicted"/>
<dbReference type="EMBL" id="SLZQ01000009">
    <property type="protein sequence ID" value="TCS35833.1"/>
    <property type="molecule type" value="Genomic_DNA"/>
</dbReference>
<evidence type="ECO:0000313" key="1">
    <source>
        <dbReference type="EMBL" id="TCS35833.1"/>
    </source>
</evidence>
<accession>A0A4R3HTN2</accession>
<dbReference type="Proteomes" id="UP000295382">
    <property type="component" value="Unassembled WGS sequence"/>
</dbReference>
<protein>
    <submittedName>
        <fullName evidence="1">Uncharacterized protein</fullName>
    </submittedName>
</protein>
<gene>
    <name evidence="1" type="ORF">EDC30_109132</name>
</gene>